<evidence type="ECO:0000313" key="3">
    <source>
        <dbReference type="Proteomes" id="UP001187471"/>
    </source>
</evidence>
<reference evidence="2" key="1">
    <citation type="submission" date="2022-12" db="EMBL/GenBank/DDBJ databases">
        <title>Draft genome assemblies for two species of Escallonia (Escalloniales).</title>
        <authorList>
            <person name="Chanderbali A."/>
            <person name="Dervinis C."/>
            <person name="Anghel I."/>
            <person name="Soltis D."/>
            <person name="Soltis P."/>
            <person name="Zapata F."/>
        </authorList>
    </citation>
    <scope>NUCLEOTIDE SEQUENCE</scope>
    <source>
        <strain evidence="2">UCBG92.1500</strain>
        <tissue evidence="2">Leaf</tissue>
    </source>
</reference>
<comment type="caution">
    <text evidence="2">The sequence shown here is derived from an EMBL/GenBank/DDBJ whole genome shotgun (WGS) entry which is preliminary data.</text>
</comment>
<evidence type="ECO:0000313" key="2">
    <source>
        <dbReference type="EMBL" id="KAK2966443.1"/>
    </source>
</evidence>
<feature type="domain" description="Retrotransposon gag" evidence="1">
    <location>
        <begin position="82"/>
        <end position="130"/>
    </location>
</feature>
<name>A0AA88QHA5_9ASTE</name>
<dbReference type="EMBL" id="JAVXUO010003126">
    <property type="protein sequence ID" value="KAK2966443.1"/>
    <property type="molecule type" value="Genomic_DNA"/>
</dbReference>
<keyword evidence="3" id="KW-1185">Reference proteome</keyword>
<protein>
    <recommendedName>
        <fullName evidence="1">Retrotransposon gag domain-containing protein</fullName>
    </recommendedName>
</protein>
<dbReference type="Proteomes" id="UP001187471">
    <property type="component" value="Unassembled WGS sequence"/>
</dbReference>
<proteinExistence type="predicted"/>
<accession>A0AA88QHA5</accession>
<dbReference type="Pfam" id="PF03732">
    <property type="entry name" value="Retrotrans_gag"/>
    <property type="match status" value="1"/>
</dbReference>
<gene>
    <name evidence="2" type="ORF">RJ640_009540</name>
</gene>
<dbReference type="AlphaFoldDB" id="A0AA88QHA5"/>
<sequence>MEGEEGVTWLPRQKRERLNDCVDAAWWMKMKREQQNGEAITGECVGLGQEENPCVHAKARRINGGMTSSMMTADEKADLTRKAFQDRFFMTYFPPNVKEAMESNFKKIAQHPNKTITEYEERFVRLSRFALHIIQG</sequence>
<dbReference type="InterPro" id="IPR005162">
    <property type="entry name" value="Retrotrans_gag_dom"/>
</dbReference>
<organism evidence="2 3">
    <name type="scientific">Escallonia rubra</name>
    <dbReference type="NCBI Taxonomy" id="112253"/>
    <lineage>
        <taxon>Eukaryota</taxon>
        <taxon>Viridiplantae</taxon>
        <taxon>Streptophyta</taxon>
        <taxon>Embryophyta</taxon>
        <taxon>Tracheophyta</taxon>
        <taxon>Spermatophyta</taxon>
        <taxon>Magnoliopsida</taxon>
        <taxon>eudicotyledons</taxon>
        <taxon>Gunneridae</taxon>
        <taxon>Pentapetalae</taxon>
        <taxon>asterids</taxon>
        <taxon>campanulids</taxon>
        <taxon>Escalloniales</taxon>
        <taxon>Escalloniaceae</taxon>
        <taxon>Escallonia</taxon>
    </lineage>
</organism>
<evidence type="ECO:0000259" key="1">
    <source>
        <dbReference type="Pfam" id="PF03732"/>
    </source>
</evidence>